<dbReference type="CDD" id="cd00071">
    <property type="entry name" value="GMPK"/>
    <property type="match status" value="1"/>
</dbReference>
<evidence type="ECO:0000256" key="10">
    <source>
        <dbReference type="ARBA" id="ARBA00048594"/>
    </source>
</evidence>
<dbReference type="Gene3D" id="3.40.50.300">
    <property type="entry name" value="P-loop containing nucleotide triphosphate hydrolases"/>
    <property type="match status" value="1"/>
</dbReference>
<dbReference type="SMART" id="SM00072">
    <property type="entry name" value="GuKc"/>
    <property type="match status" value="1"/>
</dbReference>
<organism evidence="13 14">
    <name type="scientific">Sporotomaculum syntrophicum</name>
    <dbReference type="NCBI Taxonomy" id="182264"/>
    <lineage>
        <taxon>Bacteria</taxon>
        <taxon>Bacillati</taxon>
        <taxon>Bacillota</taxon>
        <taxon>Clostridia</taxon>
        <taxon>Eubacteriales</taxon>
        <taxon>Desulfallaceae</taxon>
        <taxon>Sporotomaculum</taxon>
    </lineage>
</organism>
<keyword evidence="5 11" id="KW-0808">Transferase</keyword>
<dbReference type="InterPro" id="IPR008144">
    <property type="entry name" value="Guanylate_kin-like_dom"/>
</dbReference>
<comment type="caution">
    <text evidence="13">The sequence shown here is derived from an EMBL/GenBank/DDBJ whole genome shotgun (WGS) entry which is preliminary data.</text>
</comment>
<comment type="function">
    <text evidence="1 11">Essential for recycling GMP and indirectly, cGMP.</text>
</comment>
<proteinExistence type="inferred from homology"/>
<dbReference type="InterPro" id="IPR017665">
    <property type="entry name" value="Guanylate_kinase"/>
</dbReference>
<dbReference type="AlphaFoldDB" id="A0A9D2WTQ2"/>
<dbReference type="NCBIfam" id="TIGR03263">
    <property type="entry name" value="guanyl_kin"/>
    <property type="match status" value="1"/>
</dbReference>
<dbReference type="InterPro" id="IPR020590">
    <property type="entry name" value="Guanylate_kinase_CS"/>
</dbReference>
<evidence type="ECO:0000256" key="4">
    <source>
        <dbReference type="ARBA" id="ARBA00016296"/>
    </source>
</evidence>
<sequence>MVSGPSGSGKGTVCQGLFKELANLQLSISATTRKPRGQEQDGVDYYFLNREQFEAMIAGNQLLEWADVYGNYYGTPQKPVLEALSRGVDVVLEIDVQGALHVKSRYPDSVLVFLLPPSRAELARRLKNRGTDSSVDIEQRMQWAEKEIKEIPRYDYLLINDDLAETVQRLCAIVIAERCRPRLFDIDLLLHNY</sequence>
<evidence type="ECO:0000256" key="11">
    <source>
        <dbReference type="HAMAP-Rule" id="MF_00328"/>
    </source>
</evidence>
<dbReference type="PANTHER" id="PTHR23117:SF13">
    <property type="entry name" value="GUANYLATE KINASE"/>
    <property type="match status" value="1"/>
</dbReference>
<evidence type="ECO:0000256" key="3">
    <source>
        <dbReference type="ARBA" id="ARBA00012961"/>
    </source>
</evidence>
<dbReference type="GO" id="GO:0004385">
    <property type="term" value="F:GMP kinase activity"/>
    <property type="evidence" value="ECO:0007669"/>
    <property type="project" value="UniProtKB-UniRule"/>
</dbReference>
<dbReference type="EC" id="2.7.4.8" evidence="3 11"/>
<keyword evidence="7 11" id="KW-0418">Kinase</keyword>
<evidence type="ECO:0000256" key="1">
    <source>
        <dbReference type="ARBA" id="ARBA00003531"/>
    </source>
</evidence>
<keyword evidence="14" id="KW-1185">Reference proteome</keyword>
<dbReference type="SUPFAM" id="SSF52540">
    <property type="entry name" value="P-loop containing nucleoside triphosphate hydrolases"/>
    <property type="match status" value="1"/>
</dbReference>
<evidence type="ECO:0000256" key="2">
    <source>
        <dbReference type="ARBA" id="ARBA00005790"/>
    </source>
</evidence>
<dbReference type="Pfam" id="PF00625">
    <property type="entry name" value="Guanylate_kin"/>
    <property type="match status" value="1"/>
</dbReference>
<dbReference type="GO" id="GO:0005524">
    <property type="term" value="F:ATP binding"/>
    <property type="evidence" value="ECO:0007669"/>
    <property type="project" value="UniProtKB-UniRule"/>
</dbReference>
<feature type="binding site" evidence="11">
    <location>
        <begin position="4"/>
        <end position="11"/>
    </location>
    <ligand>
        <name>ATP</name>
        <dbReference type="ChEBI" id="CHEBI:30616"/>
    </ligand>
</feature>
<evidence type="ECO:0000256" key="8">
    <source>
        <dbReference type="ARBA" id="ARBA00022840"/>
    </source>
</evidence>
<dbReference type="PROSITE" id="PS00856">
    <property type="entry name" value="GUANYLATE_KINASE_1"/>
    <property type="match status" value="1"/>
</dbReference>
<feature type="domain" description="Guanylate kinase-like" evidence="12">
    <location>
        <begin position="1"/>
        <end position="175"/>
    </location>
</feature>
<comment type="similarity">
    <text evidence="2 11">Belongs to the guanylate kinase family.</text>
</comment>
<dbReference type="EMBL" id="LSRS01000001">
    <property type="protein sequence ID" value="KAF1086776.1"/>
    <property type="molecule type" value="Genomic_DNA"/>
</dbReference>
<evidence type="ECO:0000313" key="14">
    <source>
        <dbReference type="Proteomes" id="UP000798488"/>
    </source>
</evidence>
<comment type="catalytic activity">
    <reaction evidence="10 11">
        <text>GMP + ATP = GDP + ADP</text>
        <dbReference type="Rhea" id="RHEA:20780"/>
        <dbReference type="ChEBI" id="CHEBI:30616"/>
        <dbReference type="ChEBI" id="CHEBI:58115"/>
        <dbReference type="ChEBI" id="CHEBI:58189"/>
        <dbReference type="ChEBI" id="CHEBI:456216"/>
        <dbReference type="EC" id="2.7.4.8"/>
    </reaction>
</comment>
<accession>A0A9D2WTQ2</accession>
<dbReference type="InterPro" id="IPR008145">
    <property type="entry name" value="GK/Ca_channel_bsu"/>
</dbReference>
<protein>
    <recommendedName>
        <fullName evidence="4 11">Guanylate kinase</fullName>
        <ecNumber evidence="3 11">2.7.4.8</ecNumber>
    </recommendedName>
    <alternativeName>
        <fullName evidence="9 11">GMP kinase</fullName>
    </alternativeName>
</protein>
<comment type="subcellular location">
    <subcellularLocation>
        <location evidence="11">Cytoplasm</location>
    </subcellularLocation>
</comment>
<dbReference type="Proteomes" id="UP000798488">
    <property type="component" value="Unassembled WGS sequence"/>
</dbReference>
<name>A0A9D2WTQ2_9FIRM</name>
<keyword evidence="11" id="KW-0963">Cytoplasm</keyword>
<dbReference type="GO" id="GO:0005829">
    <property type="term" value="C:cytosol"/>
    <property type="evidence" value="ECO:0007669"/>
    <property type="project" value="TreeGrafter"/>
</dbReference>
<dbReference type="FunFam" id="3.30.63.10:FF:000002">
    <property type="entry name" value="Guanylate kinase 1"/>
    <property type="match status" value="1"/>
</dbReference>
<dbReference type="Gene3D" id="3.30.63.10">
    <property type="entry name" value="Guanylate Kinase phosphate binding domain"/>
    <property type="match status" value="1"/>
</dbReference>
<keyword evidence="6 11" id="KW-0547">Nucleotide-binding</keyword>
<evidence type="ECO:0000259" key="12">
    <source>
        <dbReference type="PROSITE" id="PS50052"/>
    </source>
</evidence>
<dbReference type="PANTHER" id="PTHR23117">
    <property type="entry name" value="GUANYLATE KINASE-RELATED"/>
    <property type="match status" value="1"/>
</dbReference>
<gene>
    <name evidence="11 13" type="primary">gmk</name>
    <name evidence="13" type="ORF">SPSYN_00495</name>
</gene>
<dbReference type="HAMAP" id="MF_00328">
    <property type="entry name" value="Guanylate_kinase"/>
    <property type="match status" value="1"/>
</dbReference>
<evidence type="ECO:0000256" key="5">
    <source>
        <dbReference type="ARBA" id="ARBA00022679"/>
    </source>
</evidence>
<dbReference type="PROSITE" id="PS50052">
    <property type="entry name" value="GUANYLATE_KINASE_2"/>
    <property type="match status" value="1"/>
</dbReference>
<keyword evidence="8 11" id="KW-0067">ATP-binding</keyword>
<evidence type="ECO:0000256" key="6">
    <source>
        <dbReference type="ARBA" id="ARBA00022741"/>
    </source>
</evidence>
<dbReference type="InterPro" id="IPR027417">
    <property type="entry name" value="P-loop_NTPase"/>
</dbReference>
<reference evidence="13" key="1">
    <citation type="submission" date="2016-02" db="EMBL/GenBank/DDBJ databases">
        <title>Draft Genome Sequence of Sporotomaculum syntrophicum Strain FB, a Syntrophic Benzoate Degrader.</title>
        <authorList>
            <person name="Nobu M.K."/>
            <person name="Narihiro T."/>
            <person name="Qiu Y.-L."/>
            <person name="Ohashi A."/>
            <person name="Liu W.-T."/>
            <person name="Yuji S."/>
        </authorList>
    </citation>
    <scope>NUCLEOTIDE SEQUENCE</scope>
    <source>
        <strain evidence="13">FB</strain>
    </source>
</reference>
<evidence type="ECO:0000256" key="7">
    <source>
        <dbReference type="ARBA" id="ARBA00022777"/>
    </source>
</evidence>
<evidence type="ECO:0000313" key="13">
    <source>
        <dbReference type="EMBL" id="KAF1086776.1"/>
    </source>
</evidence>
<evidence type="ECO:0000256" key="9">
    <source>
        <dbReference type="ARBA" id="ARBA00030128"/>
    </source>
</evidence>